<comment type="caution">
    <text evidence="5">The sequence shown here is derived from an EMBL/GenBank/DDBJ whole genome shotgun (WGS) entry which is preliminary data.</text>
</comment>
<dbReference type="InterPro" id="IPR016848">
    <property type="entry name" value="RNase_P/MRP_Rpp29-subunit"/>
</dbReference>
<dbReference type="Proteomes" id="UP001204833">
    <property type="component" value="Unassembled WGS sequence"/>
</dbReference>
<evidence type="ECO:0000256" key="3">
    <source>
        <dbReference type="PIRNR" id="PIRNR027081"/>
    </source>
</evidence>
<evidence type="ECO:0000256" key="4">
    <source>
        <dbReference type="SAM" id="MobiDB-lite"/>
    </source>
</evidence>
<evidence type="ECO:0000313" key="5">
    <source>
        <dbReference type="EMBL" id="KAI5967503.1"/>
    </source>
</evidence>
<name>A0AAD5BJN5_9ASCO</name>
<dbReference type="Gene3D" id="2.30.30.210">
    <property type="entry name" value="Ribonuclease P/MRP, subunit p29"/>
    <property type="match status" value="1"/>
</dbReference>
<dbReference type="InterPro" id="IPR036980">
    <property type="entry name" value="RNase_P/MRP_Rpp29_sf"/>
</dbReference>
<comment type="subcellular location">
    <subcellularLocation>
        <location evidence="1">Nucleus</location>
    </subcellularLocation>
</comment>
<accession>A0AAD5BJN5</accession>
<organism evidence="5 6">
    <name type="scientific">Candida theae</name>
    <dbReference type="NCBI Taxonomy" id="1198502"/>
    <lineage>
        <taxon>Eukaryota</taxon>
        <taxon>Fungi</taxon>
        <taxon>Dikarya</taxon>
        <taxon>Ascomycota</taxon>
        <taxon>Saccharomycotina</taxon>
        <taxon>Pichiomycetes</taxon>
        <taxon>Debaryomycetaceae</taxon>
        <taxon>Candida/Lodderomyces clade</taxon>
        <taxon>Candida</taxon>
    </lineage>
</organism>
<dbReference type="GO" id="GO:0006364">
    <property type="term" value="P:rRNA processing"/>
    <property type="evidence" value="ECO:0007669"/>
    <property type="project" value="TreeGrafter"/>
</dbReference>
<dbReference type="Pfam" id="PF01868">
    <property type="entry name" value="RNase_P-MRP_p29"/>
    <property type="match status" value="1"/>
</dbReference>
<reference evidence="5 6" key="1">
    <citation type="journal article" date="2022" name="DNA Res.">
        <title>Genome analysis of five recently described species of the CUG-Ser clade uncovers Candida theae as a new hybrid lineage with pathogenic potential in the Candida parapsilosis species complex.</title>
        <authorList>
            <person name="Mixao V."/>
            <person name="Del Olmo V."/>
            <person name="Hegedusova E."/>
            <person name="Saus E."/>
            <person name="Pryszcz L."/>
            <person name="Cillingova A."/>
            <person name="Nosek J."/>
            <person name="Gabaldon T."/>
        </authorList>
    </citation>
    <scope>NUCLEOTIDE SEQUENCE [LARGE SCALE GENOMIC DNA]</scope>
    <source>
        <strain evidence="5 6">CBS 12239</strain>
    </source>
</reference>
<dbReference type="GO" id="GO:0001682">
    <property type="term" value="P:tRNA 5'-leader removal"/>
    <property type="evidence" value="ECO:0007669"/>
    <property type="project" value="InterPro"/>
</dbReference>
<dbReference type="GeneID" id="76148403"/>
<dbReference type="PIRSF" id="PIRSF027081">
    <property type="entry name" value="RNase_P/MRP_p29_subunit"/>
    <property type="match status" value="1"/>
</dbReference>
<dbReference type="GO" id="GO:0000172">
    <property type="term" value="C:ribonuclease MRP complex"/>
    <property type="evidence" value="ECO:0007669"/>
    <property type="project" value="InterPro"/>
</dbReference>
<dbReference type="EMBL" id="JAIHNG010000027">
    <property type="protein sequence ID" value="KAI5967503.1"/>
    <property type="molecule type" value="Genomic_DNA"/>
</dbReference>
<dbReference type="InterPro" id="IPR023534">
    <property type="entry name" value="Rof/RNase_P-like"/>
</dbReference>
<feature type="region of interest" description="Disordered" evidence="4">
    <location>
        <begin position="51"/>
        <end position="76"/>
    </location>
</feature>
<dbReference type="SMART" id="SM00538">
    <property type="entry name" value="POP4"/>
    <property type="match status" value="1"/>
</dbReference>
<evidence type="ECO:0000256" key="1">
    <source>
        <dbReference type="ARBA" id="ARBA00004123"/>
    </source>
</evidence>
<protein>
    <recommendedName>
        <fullName evidence="3">Ribonuclease P protein subunit</fullName>
    </recommendedName>
</protein>
<dbReference type="GO" id="GO:0033204">
    <property type="term" value="F:ribonuclease P RNA binding"/>
    <property type="evidence" value="ECO:0007669"/>
    <property type="project" value="InterPro"/>
</dbReference>
<dbReference type="GO" id="GO:0005634">
    <property type="term" value="C:nucleus"/>
    <property type="evidence" value="ECO:0007669"/>
    <property type="project" value="UniProtKB-SubCell"/>
</dbReference>
<comment type="similarity">
    <text evidence="2">Belongs to the eukaryotic/archaeal RNase P protein component 1 family.</text>
</comment>
<feature type="region of interest" description="Disordered" evidence="4">
    <location>
        <begin position="253"/>
        <end position="277"/>
    </location>
</feature>
<evidence type="ECO:0000256" key="2">
    <source>
        <dbReference type="ARBA" id="ARBA00006181"/>
    </source>
</evidence>
<dbReference type="SUPFAM" id="SSF101744">
    <property type="entry name" value="Rof/RNase P subunit-like"/>
    <property type="match status" value="1"/>
</dbReference>
<dbReference type="PANTHER" id="PTHR13348:SF0">
    <property type="entry name" value="RIBONUCLEASE P PROTEIN SUBUNIT P29"/>
    <property type="match status" value="1"/>
</dbReference>
<gene>
    <name evidence="5" type="ORF">KGF57_000343</name>
</gene>
<dbReference type="RefSeq" id="XP_051611142.1">
    <property type="nucleotide sequence ID" value="XM_051752846.1"/>
</dbReference>
<evidence type="ECO:0000313" key="6">
    <source>
        <dbReference type="Proteomes" id="UP001204833"/>
    </source>
</evidence>
<keyword evidence="3" id="KW-0539">Nucleus</keyword>
<proteinExistence type="inferred from homology"/>
<sequence>MTSTNELEKRLLTRCYDSNEEILNILSTRYSTDGEQKPTILFKRVKKPTKSNNRKSILLTPSSANDKVPSSRKRSTRNELKQYINATITNQRKLIKKIRGYKRAKQPFSVEPMLDQYKVPKFEEYVKMNDMWQSYIQDLLGLNASNKPLNTSVMLPKLVNADFNGCLLTVLQSRNQNVVGARGIVVWDCQHSFIMVVPRGNDYKEWTQQVPVDNAGLSQKLDPAALVGGLKVIPKQYTLFGFDVLLPSKRDDHKGEEMEVDNDANEKEEETNSSEESIGFTLIGSRFEIRSVERSAKKFKNHSVDDLL</sequence>
<keyword evidence="3" id="KW-0819">tRNA processing</keyword>
<feature type="compositionally biased region" description="Polar residues" evidence="4">
    <location>
        <begin position="54"/>
        <end position="65"/>
    </location>
</feature>
<dbReference type="PANTHER" id="PTHR13348">
    <property type="entry name" value="RIBONUCLEASE P SUBUNIT P29"/>
    <property type="match status" value="1"/>
</dbReference>
<dbReference type="GO" id="GO:0030677">
    <property type="term" value="C:ribonuclease P complex"/>
    <property type="evidence" value="ECO:0007669"/>
    <property type="project" value="InterPro"/>
</dbReference>
<dbReference type="AlphaFoldDB" id="A0AAD5BJN5"/>
<keyword evidence="6" id="KW-1185">Reference proteome</keyword>
<dbReference type="InterPro" id="IPR002730">
    <property type="entry name" value="Rpp29/RNP1"/>
</dbReference>
<feature type="compositionally biased region" description="Acidic residues" evidence="4">
    <location>
        <begin position="258"/>
        <end position="273"/>
    </location>
</feature>